<accession>W1Y0N8</accession>
<gene>
    <name evidence="1" type="ORF">Q604_UNBC10359G0001</name>
</gene>
<feature type="non-terminal residue" evidence="1">
    <location>
        <position position="1"/>
    </location>
</feature>
<dbReference type="EMBL" id="AZMM01010359">
    <property type="protein sequence ID" value="ETJ35250.1"/>
    <property type="molecule type" value="Genomic_DNA"/>
</dbReference>
<comment type="caution">
    <text evidence="1">The sequence shown here is derived from an EMBL/GenBank/DDBJ whole genome shotgun (WGS) entry which is preliminary data.</text>
</comment>
<protein>
    <submittedName>
        <fullName evidence="1">Uncharacterized protein</fullName>
    </submittedName>
</protein>
<proteinExistence type="predicted"/>
<reference evidence="1" key="1">
    <citation type="submission" date="2013-12" db="EMBL/GenBank/DDBJ databases">
        <title>A Varibaculum cambriense genome reconstructed from a premature infant gut community with otherwise low bacterial novelty that shifts toward anaerobic metabolism during the third week of life.</title>
        <authorList>
            <person name="Brown C.T."/>
            <person name="Sharon I."/>
            <person name="Thomas B.C."/>
            <person name="Castelle C.J."/>
            <person name="Morowitz M.J."/>
            <person name="Banfield J.F."/>
        </authorList>
    </citation>
    <scope>NUCLEOTIDE SEQUENCE</scope>
</reference>
<evidence type="ECO:0000313" key="1">
    <source>
        <dbReference type="EMBL" id="ETJ35250.1"/>
    </source>
</evidence>
<sequence>ALKIITIPYTEGGGYSKSSHHIERG</sequence>
<name>W1Y0N8_9ZZZZ</name>
<organism evidence="1">
    <name type="scientific">human gut metagenome</name>
    <dbReference type="NCBI Taxonomy" id="408170"/>
    <lineage>
        <taxon>unclassified sequences</taxon>
        <taxon>metagenomes</taxon>
        <taxon>organismal metagenomes</taxon>
    </lineage>
</organism>
<dbReference type="AlphaFoldDB" id="W1Y0N8"/>